<dbReference type="PROSITE" id="PS51084">
    <property type="entry name" value="HIT_2"/>
    <property type="match status" value="1"/>
</dbReference>
<evidence type="ECO:0000313" key="7">
    <source>
        <dbReference type="Proteomes" id="UP000316217"/>
    </source>
</evidence>
<dbReference type="Pfam" id="PF01230">
    <property type="entry name" value="HIT"/>
    <property type="match status" value="1"/>
</dbReference>
<organism evidence="4 6">
    <name type="scientific">Candidatus Methanodesulfokora washburnensis</name>
    <dbReference type="NCBI Taxonomy" id="2478471"/>
    <lineage>
        <taxon>Archaea</taxon>
        <taxon>Thermoproteota</taxon>
        <taxon>Candidatus Korarchaeia</taxon>
        <taxon>Candidatus Korarchaeia incertae sedis</taxon>
        <taxon>Candidatus Methanodesulfokora</taxon>
    </lineage>
</organism>
<proteinExistence type="predicted"/>
<evidence type="ECO:0000259" key="3">
    <source>
        <dbReference type="PROSITE" id="PS51084"/>
    </source>
</evidence>
<keyword evidence="1" id="KW-0547">Nucleotide-binding</keyword>
<protein>
    <submittedName>
        <fullName evidence="4">HIT domain-containing protein</fullName>
    </submittedName>
</protein>
<name>A0A3R9QT62_9CREN</name>
<keyword evidence="6" id="KW-1185">Reference proteome</keyword>
<dbReference type="RefSeq" id="WP_125672404.1">
    <property type="nucleotide sequence ID" value="NZ_RCOS01000146.1"/>
</dbReference>
<evidence type="ECO:0000256" key="1">
    <source>
        <dbReference type="ARBA" id="ARBA00022741"/>
    </source>
</evidence>
<sequence>MDRLWAIWRIKYIEIASKGESGCIFCSLQEEKDDDALIIHRSKYSYILMNRYPYNPGHLMVAPYRHVPSPEMLSQEESADLWNSLMISIDVIRRAMNPDGFNIGMNLGRVAGAGFEGHIHIHVVPRWNGDTNFMPVISDTKVLGEALESTYRRLKEVMEK</sequence>
<dbReference type="Proteomes" id="UP000277582">
    <property type="component" value="Unassembled WGS sequence"/>
</dbReference>
<comment type="caution">
    <text evidence="4">The sequence shown here is derived from an EMBL/GenBank/DDBJ whole genome shotgun (WGS) entry which is preliminary data.</text>
</comment>
<dbReference type="InterPro" id="IPR039383">
    <property type="entry name" value="FHIT"/>
</dbReference>
<dbReference type="CDD" id="cd01275">
    <property type="entry name" value="FHIT"/>
    <property type="match status" value="1"/>
</dbReference>
<evidence type="ECO:0000256" key="2">
    <source>
        <dbReference type="PROSITE-ProRule" id="PRU00464"/>
    </source>
</evidence>
<dbReference type="Gene3D" id="3.30.428.10">
    <property type="entry name" value="HIT-like"/>
    <property type="match status" value="1"/>
</dbReference>
<dbReference type="GO" id="GO:0003824">
    <property type="term" value="F:catalytic activity"/>
    <property type="evidence" value="ECO:0007669"/>
    <property type="project" value="InterPro"/>
</dbReference>
<gene>
    <name evidence="4" type="ORF">D6D85_13105</name>
    <name evidence="5" type="ORF">EF810_04690</name>
</gene>
<dbReference type="SUPFAM" id="SSF54197">
    <property type="entry name" value="HIT-like"/>
    <property type="match status" value="1"/>
</dbReference>
<feature type="domain" description="HIT" evidence="3">
    <location>
        <begin position="24"/>
        <end position="133"/>
    </location>
</feature>
<dbReference type="OrthoDB" id="26806at2157"/>
<dbReference type="GO" id="GO:0000166">
    <property type="term" value="F:nucleotide binding"/>
    <property type="evidence" value="ECO:0007669"/>
    <property type="project" value="UniProtKB-KW"/>
</dbReference>
<dbReference type="PANTHER" id="PTHR42997:SF1">
    <property type="entry name" value="AP-4-A PHOSPHORYLASE"/>
    <property type="match status" value="1"/>
</dbReference>
<dbReference type="AlphaFoldDB" id="A0A3R9QT62"/>
<dbReference type="InterPro" id="IPR011146">
    <property type="entry name" value="HIT-like"/>
</dbReference>
<dbReference type="InterPro" id="IPR036265">
    <property type="entry name" value="HIT-like_sf"/>
</dbReference>
<dbReference type="PANTHER" id="PTHR42997">
    <property type="entry name" value="HIT FAMILY HYDROLASE"/>
    <property type="match status" value="1"/>
</dbReference>
<evidence type="ECO:0000313" key="6">
    <source>
        <dbReference type="Proteomes" id="UP000277582"/>
    </source>
</evidence>
<feature type="short sequence motif" description="Histidine triad motif" evidence="2">
    <location>
        <begin position="118"/>
        <end position="122"/>
    </location>
</feature>
<accession>A0A3R9QT62</accession>
<reference evidence="4 6" key="1">
    <citation type="submission" date="2018-10" db="EMBL/GenBank/DDBJ databases">
        <title>Co-occurring genomic capacity for anaerobic methane metabolism and dissimilatory sulfite reduction discovered in the Korarchaeota.</title>
        <authorList>
            <person name="Mckay L.J."/>
            <person name="Dlakic M."/>
            <person name="Fields M.W."/>
            <person name="Delmont T.O."/>
            <person name="Eren A.M."/>
            <person name="Jay Z.J."/>
            <person name="Klingelsmith K.B."/>
            <person name="Rusch D.B."/>
            <person name="Inskeep W.P."/>
        </authorList>
    </citation>
    <scope>NUCLEOTIDE SEQUENCE [LARGE SCALE GENOMIC DNA]</scope>
    <source>
        <strain evidence="4 6">MDKW</strain>
    </source>
</reference>
<dbReference type="Proteomes" id="UP000316217">
    <property type="component" value="Unassembled WGS sequence"/>
</dbReference>
<dbReference type="InterPro" id="IPR052908">
    <property type="entry name" value="AP-4-A_phosphorylase"/>
</dbReference>
<dbReference type="EMBL" id="RXII01000072">
    <property type="protein sequence ID" value="RZN61636.1"/>
    <property type="molecule type" value="Genomic_DNA"/>
</dbReference>
<dbReference type="EMBL" id="RCOS01000146">
    <property type="protein sequence ID" value="RSN72565.1"/>
    <property type="molecule type" value="Genomic_DNA"/>
</dbReference>
<evidence type="ECO:0000313" key="4">
    <source>
        <dbReference type="EMBL" id="RSN72565.1"/>
    </source>
</evidence>
<reference evidence="5 7" key="2">
    <citation type="journal article" date="2019" name="Nat. Microbiol.">
        <title>Wide diversity of methane and short-chain alkane metabolisms in uncultured archaea.</title>
        <authorList>
            <person name="Borrel G."/>
            <person name="Adam P.S."/>
            <person name="McKay L.J."/>
            <person name="Chen L.X."/>
            <person name="Sierra-Garcia I.N."/>
            <person name="Sieber C.M."/>
            <person name="Letourneur Q."/>
            <person name="Ghozlane A."/>
            <person name="Andersen G.L."/>
            <person name="Li W.J."/>
            <person name="Hallam S.J."/>
            <person name="Muyzer G."/>
            <person name="de Oliveira V.M."/>
            <person name="Inskeep W.P."/>
            <person name="Banfield J.F."/>
            <person name="Gribaldo S."/>
        </authorList>
    </citation>
    <scope>NUCLEOTIDE SEQUENCE [LARGE SCALE GENOMIC DNA]</scope>
    <source>
        <strain evidence="5">NM4</strain>
    </source>
</reference>
<evidence type="ECO:0000313" key="5">
    <source>
        <dbReference type="EMBL" id="RZN61636.1"/>
    </source>
</evidence>